<comment type="caution">
    <text evidence="1">The sequence shown here is derived from an EMBL/GenBank/DDBJ whole genome shotgun (WGS) entry which is preliminary data.</text>
</comment>
<name>A0A853IPY7_9BURK</name>
<organism evidence="1 2">
    <name type="scientific">Ottowia beijingensis</name>
    <dbReference type="NCBI Taxonomy" id="1207057"/>
    <lineage>
        <taxon>Bacteria</taxon>
        <taxon>Pseudomonadati</taxon>
        <taxon>Pseudomonadota</taxon>
        <taxon>Betaproteobacteria</taxon>
        <taxon>Burkholderiales</taxon>
        <taxon>Comamonadaceae</taxon>
        <taxon>Ottowia</taxon>
    </lineage>
</organism>
<proteinExistence type="predicted"/>
<dbReference type="EMBL" id="JACCKX010000001">
    <property type="protein sequence ID" value="NZA02663.1"/>
    <property type="molecule type" value="Genomic_DNA"/>
</dbReference>
<protein>
    <submittedName>
        <fullName evidence="1">Uncharacterized protein</fullName>
    </submittedName>
</protein>
<dbReference type="Proteomes" id="UP000589716">
    <property type="component" value="Unassembled WGS sequence"/>
</dbReference>
<gene>
    <name evidence="1" type="ORF">H0I39_14535</name>
</gene>
<sequence length="172" mass="18257">MPVNLSEEELQLLAALPQSIGSAVAFAGRSGLFGTGKEMFASGQALMAGVKDYPGNELIQAIVPDPKAADKSAELEQARKTRDWAMARMKAKGITSAEKLTAQTLEDAREAAQLLDSKVDATQAAQYREWALSVAEKVAMASTEGGFLGFGGTRLSDPEKALIEQIKTALRA</sequence>
<evidence type="ECO:0000313" key="2">
    <source>
        <dbReference type="Proteomes" id="UP000589716"/>
    </source>
</evidence>
<evidence type="ECO:0000313" key="1">
    <source>
        <dbReference type="EMBL" id="NZA02663.1"/>
    </source>
</evidence>
<dbReference type="RefSeq" id="WP_180550979.1">
    <property type="nucleotide sequence ID" value="NZ_JACCKX010000001.1"/>
</dbReference>
<dbReference type="AlphaFoldDB" id="A0A853IPY7"/>
<reference evidence="1 2" key="1">
    <citation type="submission" date="2020-07" db="EMBL/GenBank/DDBJ databases">
        <authorList>
            <person name="Maaloum M."/>
        </authorList>
    </citation>
    <scope>NUCLEOTIDE SEQUENCE [LARGE SCALE GENOMIC DNA]</scope>
    <source>
        <strain evidence="1 2">GCS-AN-3</strain>
    </source>
</reference>
<keyword evidence="2" id="KW-1185">Reference proteome</keyword>
<accession>A0A853IPY7</accession>